<feature type="transmembrane region" description="Helical" evidence="5">
    <location>
        <begin position="16"/>
        <end position="36"/>
    </location>
</feature>
<feature type="transmembrane region" description="Helical" evidence="5">
    <location>
        <begin position="82"/>
        <end position="102"/>
    </location>
</feature>
<evidence type="ECO:0000256" key="3">
    <source>
        <dbReference type="ARBA" id="ARBA00022989"/>
    </source>
</evidence>
<keyword evidence="7" id="KW-0645">Protease</keyword>
<dbReference type="GO" id="GO:0016020">
    <property type="term" value="C:membrane"/>
    <property type="evidence" value="ECO:0007669"/>
    <property type="project" value="UniProtKB-SubCell"/>
</dbReference>
<evidence type="ECO:0000313" key="8">
    <source>
        <dbReference type="Proteomes" id="UP000831768"/>
    </source>
</evidence>
<feature type="transmembrane region" description="Helical" evidence="5">
    <location>
        <begin position="48"/>
        <end position="70"/>
    </location>
</feature>
<feature type="transmembrane region" description="Helical" evidence="5">
    <location>
        <begin position="290"/>
        <end position="308"/>
    </location>
</feature>
<evidence type="ECO:0000256" key="5">
    <source>
        <dbReference type="SAM" id="Phobius"/>
    </source>
</evidence>
<keyword evidence="8" id="KW-1185">Reference proteome</keyword>
<dbReference type="AlphaFoldDB" id="A0A8T9ZZ14"/>
<keyword evidence="4 5" id="KW-0472">Membrane</keyword>
<dbReference type="InterPro" id="IPR035952">
    <property type="entry name" value="Rhomboid-like_sf"/>
</dbReference>
<evidence type="ECO:0000259" key="6">
    <source>
        <dbReference type="Pfam" id="PF01694"/>
    </source>
</evidence>
<dbReference type="SUPFAM" id="SSF144091">
    <property type="entry name" value="Rhomboid-like"/>
    <property type="match status" value="1"/>
</dbReference>
<keyword evidence="2 5" id="KW-0812">Transmembrane</keyword>
<keyword evidence="3 5" id="KW-1133">Transmembrane helix</keyword>
<dbReference type="Gene3D" id="1.20.1540.10">
    <property type="entry name" value="Rhomboid-like"/>
    <property type="match status" value="1"/>
</dbReference>
<dbReference type="Proteomes" id="UP000831768">
    <property type="component" value="Chromosome"/>
</dbReference>
<keyword evidence="7" id="KW-0378">Hydrolase</keyword>
<protein>
    <submittedName>
        <fullName evidence="7">Rhomboid family intramembrane serine protease</fullName>
    </submittedName>
</protein>
<feature type="transmembrane region" description="Helical" evidence="5">
    <location>
        <begin position="264"/>
        <end position="284"/>
    </location>
</feature>
<evidence type="ECO:0000256" key="2">
    <source>
        <dbReference type="ARBA" id="ARBA00022692"/>
    </source>
</evidence>
<evidence type="ECO:0000256" key="1">
    <source>
        <dbReference type="ARBA" id="ARBA00004141"/>
    </source>
</evidence>
<dbReference type="GO" id="GO:0006508">
    <property type="term" value="P:proteolysis"/>
    <property type="evidence" value="ECO:0007669"/>
    <property type="project" value="UniProtKB-KW"/>
</dbReference>
<feature type="transmembrane region" description="Helical" evidence="5">
    <location>
        <begin position="150"/>
        <end position="183"/>
    </location>
</feature>
<dbReference type="EMBL" id="CP096019">
    <property type="protein sequence ID" value="UPM41975.1"/>
    <property type="molecule type" value="Genomic_DNA"/>
</dbReference>
<proteinExistence type="predicted"/>
<dbReference type="GO" id="GO:0004252">
    <property type="term" value="F:serine-type endopeptidase activity"/>
    <property type="evidence" value="ECO:0007669"/>
    <property type="project" value="InterPro"/>
</dbReference>
<dbReference type="RefSeq" id="WP_247992654.1">
    <property type="nucleotide sequence ID" value="NZ_CP096019.1"/>
</dbReference>
<feature type="domain" description="Peptidase S54 rhomboid" evidence="6">
    <location>
        <begin position="96"/>
        <end position="253"/>
    </location>
</feature>
<comment type="subcellular location">
    <subcellularLocation>
        <location evidence="1">Membrane</location>
        <topology evidence="1">Multi-pass membrane protein</topology>
    </subcellularLocation>
</comment>
<feature type="transmembrane region" description="Helical" evidence="5">
    <location>
        <begin position="228"/>
        <end position="252"/>
    </location>
</feature>
<dbReference type="InterPro" id="IPR022764">
    <property type="entry name" value="Peptidase_S54_rhomboid_dom"/>
</dbReference>
<sequence length="549" mass="59978">MQPLPGPALFSPLGPVPVLFLVSAIVFSCGVAWQLGGQERYETVRTRLLLGVPWGSISVAAGLLGVYWFVQGGWSDPHAPTVIPFRSWSYFAPTGIVLSSFTHSSYNHLLGNLIGTLTVGVLAEYAWSHYPRGRGVRVFSSLQTNPYARILAFVGGSIAVGLVSGVFSLGPTIGFSGVVFAYVGLALIRYPWGTLLALLWSRALLLVYRSLRNPTIIQGGHTQFSTPWWAGISLQGHVLGLLTGIVLGIVVLKRRSVAVDRFRLWSAVILFAVLEGVWAVYLPVDGGRFMLFRAIGVGAVFLFAALLINAPRRDTTRLAGKTDIGYGVLARRITVAFVLVLAAVAIPYNLYTVSDSTPGITAENSIEVDEYTVAYAEQIPHQYISAVQIDAFDEPTNVTTSGVIVMNDRREIWWPEISKRRLAFVGAASIRIGGIGVRKTVHVRRPTWNPIGNHSVYTVQLVHDNERSLVYSSQPSRAKPVVDGRRITVVPGEQFRVRVTQNGSILGNTPVPTPNETTSVGGLMLNRTKRMLYAQRNDTLVRVATYEPP</sequence>
<dbReference type="GeneID" id="71928045"/>
<evidence type="ECO:0000313" key="7">
    <source>
        <dbReference type="EMBL" id="UPM41975.1"/>
    </source>
</evidence>
<name>A0A8T9ZZ14_9EURY</name>
<dbReference type="KEGG" id="haad:MW046_08320"/>
<dbReference type="Pfam" id="PF01694">
    <property type="entry name" value="Rhomboid"/>
    <property type="match status" value="1"/>
</dbReference>
<gene>
    <name evidence="7" type="ORF">MW046_08320</name>
</gene>
<accession>A0A8T9ZZ14</accession>
<feature type="transmembrane region" description="Helical" evidence="5">
    <location>
        <begin position="109"/>
        <end position="130"/>
    </location>
</feature>
<organism evidence="7 8">
    <name type="scientific">Halocatena salina</name>
    <dbReference type="NCBI Taxonomy" id="2934340"/>
    <lineage>
        <taxon>Archaea</taxon>
        <taxon>Methanobacteriati</taxon>
        <taxon>Methanobacteriota</taxon>
        <taxon>Stenosarchaea group</taxon>
        <taxon>Halobacteria</taxon>
        <taxon>Halobacteriales</taxon>
        <taxon>Natronomonadaceae</taxon>
        <taxon>Halocatena</taxon>
    </lineage>
</organism>
<evidence type="ECO:0000256" key="4">
    <source>
        <dbReference type="ARBA" id="ARBA00023136"/>
    </source>
</evidence>
<feature type="transmembrane region" description="Helical" evidence="5">
    <location>
        <begin position="329"/>
        <end position="351"/>
    </location>
</feature>
<reference evidence="7" key="1">
    <citation type="submission" date="2022-04" db="EMBL/GenBank/DDBJ databases">
        <title>Halocatena sp. nov., isolated from a salt lake.</title>
        <authorList>
            <person name="Cui H.-L."/>
        </authorList>
    </citation>
    <scope>NUCLEOTIDE SEQUENCE</scope>
    <source>
        <strain evidence="7">AD-1</strain>
    </source>
</reference>